<organism evidence="1 2">
    <name type="scientific">Olpidium bornovanus</name>
    <dbReference type="NCBI Taxonomy" id="278681"/>
    <lineage>
        <taxon>Eukaryota</taxon>
        <taxon>Fungi</taxon>
        <taxon>Fungi incertae sedis</taxon>
        <taxon>Olpidiomycota</taxon>
        <taxon>Olpidiomycotina</taxon>
        <taxon>Olpidiomycetes</taxon>
        <taxon>Olpidiales</taxon>
        <taxon>Olpidiaceae</taxon>
        <taxon>Olpidium</taxon>
    </lineage>
</organism>
<reference evidence="1 2" key="1">
    <citation type="journal article" name="Sci. Rep.">
        <title>Genome-scale phylogenetic analyses confirm Olpidium as the closest living zoosporic fungus to the non-flagellated, terrestrial fungi.</title>
        <authorList>
            <person name="Chang Y."/>
            <person name="Rochon D."/>
            <person name="Sekimoto S."/>
            <person name="Wang Y."/>
            <person name="Chovatia M."/>
            <person name="Sandor L."/>
            <person name="Salamov A."/>
            <person name="Grigoriev I.V."/>
            <person name="Stajich J.E."/>
            <person name="Spatafora J.W."/>
        </authorList>
    </citation>
    <scope>NUCLEOTIDE SEQUENCE [LARGE SCALE GENOMIC DNA]</scope>
    <source>
        <strain evidence="1">S191</strain>
    </source>
</reference>
<accession>A0A8H8DMC6</accession>
<dbReference type="AlphaFoldDB" id="A0A8H8DMC6"/>
<name>A0A8H8DMC6_9FUNG</name>
<keyword evidence="2" id="KW-1185">Reference proteome</keyword>
<gene>
    <name evidence="1" type="ORF">BJ554DRAFT_1485</name>
</gene>
<evidence type="ECO:0000313" key="2">
    <source>
        <dbReference type="Proteomes" id="UP000673691"/>
    </source>
</evidence>
<protein>
    <submittedName>
        <fullName evidence="1">Uncharacterized protein</fullName>
    </submittedName>
</protein>
<sequence>MAGLARRHGVAPGDAYPILAWRADIAGTRGPSCRSSRFDELFGGRCRQA</sequence>
<dbReference type="Proteomes" id="UP000673691">
    <property type="component" value="Unassembled WGS sequence"/>
</dbReference>
<proteinExistence type="predicted"/>
<evidence type="ECO:0000313" key="1">
    <source>
        <dbReference type="EMBL" id="KAG5463147.1"/>
    </source>
</evidence>
<dbReference type="EMBL" id="JAEFCI010001071">
    <property type="protein sequence ID" value="KAG5463147.1"/>
    <property type="molecule type" value="Genomic_DNA"/>
</dbReference>
<comment type="caution">
    <text evidence="1">The sequence shown here is derived from an EMBL/GenBank/DDBJ whole genome shotgun (WGS) entry which is preliminary data.</text>
</comment>